<dbReference type="AlphaFoldDB" id="A0A1I0F3M2"/>
<dbReference type="Proteomes" id="UP000199345">
    <property type="component" value="Unassembled WGS sequence"/>
</dbReference>
<dbReference type="EMBL" id="FOIA01000032">
    <property type="protein sequence ID" value="SET51987.1"/>
    <property type="molecule type" value="Genomic_DNA"/>
</dbReference>
<sequence length="1136" mass="126738">MLHRIVGNQVAQQLANGEPEEQIFSEQIIEESTIQAKVGVGEVDDKYEVEADQVAEQVMRMPETAALPSNESLTMDNSFIRRKSCEHCSQGEFDLVKKKKFNQSSEQKVQRKSQERIRALTESVSTKMEAGVDGGQLQSGGTPLPNSVKNFFERRFNYDFSDVRIHVGLQSEKLNQSLHSHAFTYANHIWLGAAKSVENSPLLAHELAHVVQQTQPKRITSHVGAEERASSSGKRVQRFAPYWDPASFALGRSGEQNHDLILPDIGATNSIFTEAPVANANALSADYDKTGRADMYDASTTVGVYFTSHQTARYLRSNRDLNFAGQRFPHRDQAAPRGHINGNITRVDQAPSEIKVGDLKPSHGTIEALEGTGQVRGYLQGYEIAQRDVNELSALGQTSPSGATWNLTTGLMAPSDISIPAQFQYPNASGQSSRRLIIKHNGRRFVPRQPVMGKVFVSADPGNRAIWNYVWVPDQPQQLSSLPRPVGDLGAEVNQRLINPIMQSPVQRATKLKPGAPTKAPLVVKPDKHKKLRRLVEDSFNRTRLDEWNRDHTRLTRSFRRVGRTGEFEDVEFTERALEAQEATQNNTSLNMPEISGTERRNLRTVGKIRFWTGLNSRPFGIFRRVFGRAFVRVANAYQRIRERFRERLRNRRASFSASGLTGAAIRAAFTVIKLAGAFVVRETMARMIESLRTGVSNKLRELIEPERIEDLQEKLREVQELRTQVEERATQTADQIMESAFGPYLRHIEQIDRIRSIVSDIEMVVNLVRWGIRAVACLSPPAVGCLWALGQAVIEKIAARVVEACWFLRRLTPHLAGIGFLRQLPASLAQIIVDRIRTVIPPRLHDVFADVDTSAITVRPEDIECPEGGGRSLTPEQEALINMQERLGEERFMAYMEFMRRAGVPSGRHLSVQDINEIVETVVRSGVSAEQLQRYAEQYESGASGIPIAIATFLERIREEPPGRGGGEEQEDNDIEPADTEPTEEGNEAEEESTESGSETTMGGGTAPSGKETTGGRRVPVLSAEDARSDTVGRTSMENTAVEVLGEQLAHTRGSRPNIDLRAELNGEVVAIMRGVPTRVVRRTYYRNQDGSQDRNFLVIHYELQYGISFRPYLNGGFNRGDVVQGVVSMHGVSD</sequence>
<evidence type="ECO:0000256" key="2">
    <source>
        <dbReference type="SAM" id="MobiDB-lite"/>
    </source>
</evidence>
<evidence type="ECO:0000256" key="1">
    <source>
        <dbReference type="SAM" id="Coils"/>
    </source>
</evidence>
<organism evidence="4 5">
    <name type="scientific">Nitrosomonas marina</name>
    <dbReference type="NCBI Taxonomy" id="917"/>
    <lineage>
        <taxon>Bacteria</taxon>
        <taxon>Pseudomonadati</taxon>
        <taxon>Pseudomonadota</taxon>
        <taxon>Betaproteobacteria</taxon>
        <taxon>Nitrosomonadales</taxon>
        <taxon>Nitrosomonadaceae</taxon>
        <taxon>Nitrosomonas</taxon>
    </lineage>
</organism>
<evidence type="ECO:0000259" key="3">
    <source>
        <dbReference type="Pfam" id="PF13699"/>
    </source>
</evidence>
<feature type="region of interest" description="Disordered" evidence="2">
    <location>
        <begin position="960"/>
        <end position="1041"/>
    </location>
</feature>
<keyword evidence="5" id="KW-1185">Reference proteome</keyword>
<dbReference type="Pfam" id="PF13699">
    <property type="entry name" value="eCIS_core"/>
    <property type="match status" value="1"/>
</dbReference>
<proteinExistence type="predicted"/>
<dbReference type="RefSeq" id="WP_177170392.1">
    <property type="nucleotide sequence ID" value="NZ_FOIA01000032.1"/>
</dbReference>
<feature type="coiled-coil region" evidence="1">
    <location>
        <begin position="709"/>
        <end position="736"/>
    </location>
</feature>
<gene>
    <name evidence="4" type="ORF">SAMN05216326_13229</name>
</gene>
<accession>A0A1I0F3M2</accession>
<keyword evidence="1" id="KW-0175">Coiled coil</keyword>
<feature type="compositionally biased region" description="Acidic residues" evidence="2">
    <location>
        <begin position="969"/>
        <end position="995"/>
    </location>
</feature>
<dbReference type="InterPro" id="IPR025295">
    <property type="entry name" value="eCIS_core_dom"/>
</dbReference>
<feature type="domain" description="eCIS core" evidence="3">
    <location>
        <begin position="143"/>
        <end position="216"/>
    </location>
</feature>
<evidence type="ECO:0000313" key="4">
    <source>
        <dbReference type="EMBL" id="SET51987.1"/>
    </source>
</evidence>
<reference evidence="5" key="1">
    <citation type="submission" date="2016-10" db="EMBL/GenBank/DDBJ databases">
        <authorList>
            <person name="Varghese N."/>
            <person name="Submissions S."/>
        </authorList>
    </citation>
    <scope>NUCLEOTIDE SEQUENCE [LARGE SCALE GENOMIC DNA]</scope>
    <source>
        <strain evidence="5">Nm71</strain>
    </source>
</reference>
<evidence type="ECO:0000313" key="5">
    <source>
        <dbReference type="Proteomes" id="UP000199345"/>
    </source>
</evidence>
<protein>
    <recommendedName>
        <fullName evidence="3">eCIS core domain-containing protein</fullName>
    </recommendedName>
</protein>
<name>A0A1I0F3M2_9PROT</name>